<proteinExistence type="predicted"/>
<dbReference type="Proteomes" id="UP000010471">
    <property type="component" value="Plasmid pMIC7113.01"/>
</dbReference>
<dbReference type="KEGG" id="mic:Mic7113_6473"/>
<name>K9WPF8_9CYAN</name>
<evidence type="ECO:0000256" key="1">
    <source>
        <dbReference type="SAM" id="MobiDB-lite"/>
    </source>
</evidence>
<keyword evidence="3" id="KW-1185">Reference proteome</keyword>
<dbReference type="AlphaFoldDB" id="K9WPF8"/>
<protein>
    <submittedName>
        <fullName evidence="2">Uncharacterized protein</fullName>
    </submittedName>
</protein>
<dbReference type="HOGENOM" id="CLU_1164807_0_0_3"/>
<dbReference type="EMBL" id="CP003631">
    <property type="protein sequence ID" value="AFZ22053.1"/>
    <property type="molecule type" value="Genomic_DNA"/>
</dbReference>
<organism evidence="2 3">
    <name type="scientific">Allocoleopsis franciscana PCC 7113</name>
    <dbReference type="NCBI Taxonomy" id="1173027"/>
    <lineage>
        <taxon>Bacteria</taxon>
        <taxon>Bacillati</taxon>
        <taxon>Cyanobacteriota</taxon>
        <taxon>Cyanophyceae</taxon>
        <taxon>Coleofasciculales</taxon>
        <taxon>Coleofasciculaceae</taxon>
        <taxon>Allocoleopsis</taxon>
        <taxon>Allocoleopsis franciscana</taxon>
    </lineage>
</organism>
<gene>
    <name evidence="2" type="ORF">Mic7113_6473</name>
</gene>
<feature type="compositionally biased region" description="Polar residues" evidence="1">
    <location>
        <begin position="214"/>
        <end position="230"/>
    </location>
</feature>
<evidence type="ECO:0000313" key="3">
    <source>
        <dbReference type="Proteomes" id="UP000010471"/>
    </source>
</evidence>
<accession>K9WPF8</accession>
<sequence length="238" mass="26827">MYALGVGDITMIDKTNPNLKQLQSIHRKLRKYIVEQLDVLLLEAEHQPLLAELNCQVDPDEIELFNELKEMNNLASKDKTYLAELEVKIAHALSELLITLNKKRMNERSDSKYQSDQPCNFSNSFDAPEVEGVETIPLAHAETLMARQYNDSFENIATAVESQNHDLSVTVASPVKSIEERAKERKLRMYAEAKAWYETNGLIDGEIAGIQVQDCSNPKNTSSSSDNAPNISKDELPF</sequence>
<geneLocation type="plasmid" evidence="2 3">
    <name>pMIC7113.01</name>
</geneLocation>
<keyword evidence="2" id="KW-0614">Plasmid</keyword>
<evidence type="ECO:0000313" key="2">
    <source>
        <dbReference type="EMBL" id="AFZ22053.1"/>
    </source>
</evidence>
<reference evidence="2 3" key="1">
    <citation type="submission" date="2012-06" db="EMBL/GenBank/DDBJ databases">
        <title>Finished plasmid 1 of genome of Microcoleus sp. PCC 7113.</title>
        <authorList>
            <consortium name="US DOE Joint Genome Institute"/>
            <person name="Gugger M."/>
            <person name="Coursin T."/>
            <person name="Rippka R."/>
            <person name="Tandeau De Marsac N."/>
            <person name="Huntemann M."/>
            <person name="Wei C.-L."/>
            <person name="Han J."/>
            <person name="Detter J.C."/>
            <person name="Han C."/>
            <person name="Tapia R."/>
            <person name="Chen A."/>
            <person name="Kyrpides N."/>
            <person name="Mavromatis K."/>
            <person name="Markowitz V."/>
            <person name="Szeto E."/>
            <person name="Ivanova N."/>
            <person name="Pagani I."/>
            <person name="Pati A."/>
            <person name="Goodwin L."/>
            <person name="Nordberg H.P."/>
            <person name="Cantor M.N."/>
            <person name="Hua S.X."/>
            <person name="Woyke T."/>
            <person name="Kerfeld C.A."/>
        </authorList>
    </citation>
    <scope>NUCLEOTIDE SEQUENCE [LARGE SCALE GENOMIC DNA]</scope>
    <source>
        <strain evidence="2 3">PCC 7113</strain>
        <plasmid evidence="2 3">pMIC7113.01</plasmid>
    </source>
</reference>
<feature type="region of interest" description="Disordered" evidence="1">
    <location>
        <begin position="214"/>
        <end position="238"/>
    </location>
</feature>